<dbReference type="WBParaSite" id="Hba_10423">
    <property type="protein sequence ID" value="Hba_10423"/>
    <property type="gene ID" value="Hba_10423"/>
</dbReference>
<proteinExistence type="predicted"/>
<evidence type="ECO:0000313" key="1">
    <source>
        <dbReference type="Proteomes" id="UP000095283"/>
    </source>
</evidence>
<dbReference type="Proteomes" id="UP000095283">
    <property type="component" value="Unplaced"/>
</dbReference>
<reference evidence="2" key="1">
    <citation type="submission" date="2016-11" db="UniProtKB">
        <authorList>
            <consortium name="WormBaseParasite"/>
        </authorList>
    </citation>
    <scope>IDENTIFICATION</scope>
</reference>
<name>A0A1I7WZ08_HETBA</name>
<accession>A0A1I7WZ08</accession>
<organism evidence="1 2">
    <name type="scientific">Heterorhabditis bacteriophora</name>
    <name type="common">Entomopathogenic nematode worm</name>
    <dbReference type="NCBI Taxonomy" id="37862"/>
    <lineage>
        <taxon>Eukaryota</taxon>
        <taxon>Metazoa</taxon>
        <taxon>Ecdysozoa</taxon>
        <taxon>Nematoda</taxon>
        <taxon>Chromadorea</taxon>
        <taxon>Rhabditida</taxon>
        <taxon>Rhabditina</taxon>
        <taxon>Rhabditomorpha</taxon>
        <taxon>Strongyloidea</taxon>
        <taxon>Heterorhabditidae</taxon>
        <taxon>Heterorhabditis</taxon>
    </lineage>
</organism>
<evidence type="ECO:0000313" key="2">
    <source>
        <dbReference type="WBParaSite" id="Hba_10423"/>
    </source>
</evidence>
<keyword evidence="1" id="KW-1185">Reference proteome</keyword>
<sequence length="61" mass="7161">MFYITINCWFRSAYLLTTEEGISSITSYSTPKKIADDERLQVKFTGANLFFMLHNILLLFF</sequence>
<protein>
    <submittedName>
        <fullName evidence="2">Ovule protein</fullName>
    </submittedName>
</protein>
<dbReference type="AlphaFoldDB" id="A0A1I7WZ08"/>